<dbReference type="EMBL" id="EF101928">
    <property type="protein sequence ID" value="ABT16656.1"/>
    <property type="molecule type" value="Genomic_DNA"/>
</dbReference>
<keyword evidence="3" id="KW-1185">Reference proteome</keyword>
<feature type="region of interest" description="Disordered" evidence="1">
    <location>
        <begin position="22"/>
        <end position="44"/>
    </location>
</feature>
<accession>A7K9D2</accession>
<dbReference type="Proteomes" id="UP000202420">
    <property type="component" value="Segment"/>
</dbReference>
<evidence type="ECO:0000256" key="1">
    <source>
        <dbReference type="SAM" id="MobiDB-lite"/>
    </source>
</evidence>
<dbReference type="KEGG" id="vg:5470348"/>
<reference evidence="2 3" key="1">
    <citation type="submission" date="2006-09" db="EMBL/GenBank/DDBJ databases">
        <title>Sequence and annotation of the 288-kb ATCV-1 virus that infects an endosymbiotic Chlorella strain of the heliozoon Acanthocystis turfacea.</title>
        <authorList>
            <person name="Fitzgerald L.A."/>
            <person name="Graves M.V."/>
            <person name="Li X."/>
            <person name="Pfitzner A.J.P."/>
            <person name="Hartigan J."/>
            <person name="Van Etten J.L."/>
        </authorList>
    </citation>
    <scope>NUCLEOTIDE SEQUENCE [LARGE SCALE GENOMIC DNA]</scope>
    <source>
        <strain evidence="2 3">ATCV-1</strain>
    </source>
</reference>
<sequence>MMAVTMVIGAMAVMMVATTANRHRPHPDQRPHPNQHQRLRQGRRLRPSRCRVRNSRLCQTANAYATPTPRMASLGTGKTVFAITTRVLRGMKKQGSVLNQQHQSRRLVHLEEGARAADGRMRGGVCTHRTPPRGAKNGMNTVVASIWVFLPISTGRNLRTG</sequence>
<feature type="compositionally biased region" description="Basic residues" evidence="1">
    <location>
        <begin position="33"/>
        <end position="44"/>
    </location>
</feature>
<dbReference type="RefSeq" id="YP_001427003.1">
    <property type="nucleotide sequence ID" value="NC_008724.1"/>
</dbReference>
<proteinExistence type="predicted"/>
<gene>
    <name evidence="2" type="primary">z522R</name>
    <name evidence="2" type="ORF">ATCV1_z522R</name>
</gene>
<evidence type="ECO:0000313" key="3">
    <source>
        <dbReference type="Proteomes" id="UP000202420"/>
    </source>
</evidence>
<organism evidence="2 3">
    <name type="scientific">Chlorovirus heliozoae</name>
    <dbReference type="NCBI Taxonomy" id="322019"/>
    <lineage>
        <taxon>Viruses</taxon>
        <taxon>Varidnaviria</taxon>
        <taxon>Bamfordvirae</taxon>
        <taxon>Nucleocytoviricota</taxon>
        <taxon>Megaviricetes</taxon>
        <taxon>Algavirales</taxon>
        <taxon>Phycodnaviridae</taxon>
        <taxon>Chlorovirus</taxon>
    </lineage>
</organism>
<dbReference type="GeneID" id="5470348"/>
<name>A7K9D2_9PHYC</name>
<evidence type="ECO:0000313" key="2">
    <source>
        <dbReference type="EMBL" id="ABT16656.1"/>
    </source>
</evidence>
<protein>
    <submittedName>
        <fullName evidence="2">Uncharacterized protein z522R</fullName>
    </submittedName>
</protein>